<name>A0A4Y9Z8W2_9AGAM</name>
<feature type="domain" description="DUF6534" evidence="2">
    <location>
        <begin position="151"/>
        <end position="237"/>
    </location>
</feature>
<keyword evidence="4" id="KW-1185">Reference proteome</keyword>
<evidence type="ECO:0000313" key="3">
    <source>
        <dbReference type="EMBL" id="TFY70884.1"/>
    </source>
</evidence>
<accession>A0A4Y9Z8W2</accession>
<organism evidence="3 4">
    <name type="scientific">Dentipellis fragilis</name>
    <dbReference type="NCBI Taxonomy" id="205917"/>
    <lineage>
        <taxon>Eukaryota</taxon>
        <taxon>Fungi</taxon>
        <taxon>Dikarya</taxon>
        <taxon>Basidiomycota</taxon>
        <taxon>Agaricomycotina</taxon>
        <taxon>Agaricomycetes</taxon>
        <taxon>Russulales</taxon>
        <taxon>Hericiaceae</taxon>
        <taxon>Dentipellis</taxon>
    </lineage>
</organism>
<gene>
    <name evidence="3" type="ORF">EVG20_g2116</name>
</gene>
<sequence>MSVNSSSIPTTLGALQAGCLFAVALSGVAALQTFLYYRSYPQDAIRYKVMVAWLWLLDATNTVLISVVTWQYLIITIVLTAASTLSVNLFYCHRVYKLSGDNWHIAAPIILLSVARLALSIVSTVKMTQSHTWDAFEAKYQPIFTSGLALSAFTDIVIAVTLCLYLQSQRKGLAGTREMVDAIIVVTVNNGALTCVVAVASLICWAVMPHNLVFMGLHFSIGKLYTNSLLATLNMRHWLRHRSRSSSQNTPEQLLQFTNESRGQRLRDSFSNRFAMRDSETAVAAGDNAVKPVEINVRRTTEASVTK</sequence>
<comment type="caution">
    <text evidence="3">The sequence shown here is derived from an EMBL/GenBank/DDBJ whole genome shotgun (WGS) entry which is preliminary data.</text>
</comment>
<feature type="transmembrane region" description="Helical" evidence="1">
    <location>
        <begin position="103"/>
        <end position="123"/>
    </location>
</feature>
<dbReference type="PANTHER" id="PTHR40465:SF1">
    <property type="entry name" value="DUF6534 DOMAIN-CONTAINING PROTEIN"/>
    <property type="match status" value="1"/>
</dbReference>
<keyword evidence="1" id="KW-0812">Transmembrane</keyword>
<evidence type="ECO:0000259" key="2">
    <source>
        <dbReference type="Pfam" id="PF20152"/>
    </source>
</evidence>
<feature type="transmembrane region" description="Helical" evidence="1">
    <location>
        <begin position="214"/>
        <end position="235"/>
    </location>
</feature>
<dbReference type="AlphaFoldDB" id="A0A4Y9Z8W2"/>
<protein>
    <recommendedName>
        <fullName evidence="2">DUF6534 domain-containing protein</fullName>
    </recommendedName>
</protein>
<feature type="transmembrane region" description="Helical" evidence="1">
    <location>
        <begin position="49"/>
        <end position="67"/>
    </location>
</feature>
<evidence type="ECO:0000313" key="4">
    <source>
        <dbReference type="Proteomes" id="UP000298327"/>
    </source>
</evidence>
<feature type="transmembrane region" description="Helical" evidence="1">
    <location>
        <begin position="143"/>
        <end position="167"/>
    </location>
</feature>
<keyword evidence="1" id="KW-0472">Membrane</keyword>
<dbReference type="Pfam" id="PF20152">
    <property type="entry name" value="DUF6534"/>
    <property type="match status" value="1"/>
</dbReference>
<dbReference type="InterPro" id="IPR045339">
    <property type="entry name" value="DUF6534"/>
</dbReference>
<dbReference type="Proteomes" id="UP000298327">
    <property type="component" value="Unassembled WGS sequence"/>
</dbReference>
<feature type="transmembrane region" description="Helical" evidence="1">
    <location>
        <begin position="12"/>
        <end position="37"/>
    </location>
</feature>
<dbReference type="OrthoDB" id="3206554at2759"/>
<reference evidence="3 4" key="1">
    <citation type="submission" date="2019-02" db="EMBL/GenBank/DDBJ databases">
        <title>Genome sequencing of the rare red list fungi Dentipellis fragilis.</title>
        <authorList>
            <person name="Buettner E."/>
            <person name="Kellner H."/>
        </authorList>
    </citation>
    <scope>NUCLEOTIDE SEQUENCE [LARGE SCALE GENOMIC DNA]</scope>
    <source>
        <strain evidence="3 4">DSM 105465</strain>
    </source>
</reference>
<dbReference type="STRING" id="205917.A0A4Y9Z8W2"/>
<feature type="transmembrane region" description="Helical" evidence="1">
    <location>
        <begin position="179"/>
        <end position="208"/>
    </location>
</feature>
<proteinExistence type="predicted"/>
<keyword evidence="1" id="KW-1133">Transmembrane helix</keyword>
<evidence type="ECO:0000256" key="1">
    <source>
        <dbReference type="SAM" id="Phobius"/>
    </source>
</evidence>
<feature type="transmembrane region" description="Helical" evidence="1">
    <location>
        <begin position="73"/>
        <end position="91"/>
    </location>
</feature>
<dbReference type="PANTHER" id="PTHR40465">
    <property type="entry name" value="CHROMOSOME 1, WHOLE GENOME SHOTGUN SEQUENCE"/>
    <property type="match status" value="1"/>
</dbReference>
<dbReference type="EMBL" id="SEOQ01000077">
    <property type="protein sequence ID" value="TFY70884.1"/>
    <property type="molecule type" value="Genomic_DNA"/>
</dbReference>